<keyword evidence="1" id="KW-0732">Signal</keyword>
<evidence type="ECO:0000256" key="1">
    <source>
        <dbReference type="SAM" id="SignalP"/>
    </source>
</evidence>
<name>A0A9W4UQY5_9PLEO</name>
<gene>
    <name evidence="2" type="ORF">PDIGIT_LOCUS13880</name>
</gene>
<feature type="chain" id="PRO_5040769243" evidence="1">
    <location>
        <begin position="20"/>
        <end position="156"/>
    </location>
</feature>
<organism evidence="2 3">
    <name type="scientific">Periconia digitata</name>
    <dbReference type="NCBI Taxonomy" id="1303443"/>
    <lineage>
        <taxon>Eukaryota</taxon>
        <taxon>Fungi</taxon>
        <taxon>Dikarya</taxon>
        <taxon>Ascomycota</taxon>
        <taxon>Pezizomycotina</taxon>
        <taxon>Dothideomycetes</taxon>
        <taxon>Pleosporomycetidae</taxon>
        <taxon>Pleosporales</taxon>
        <taxon>Massarineae</taxon>
        <taxon>Periconiaceae</taxon>
        <taxon>Periconia</taxon>
    </lineage>
</organism>
<comment type="caution">
    <text evidence="2">The sequence shown here is derived from an EMBL/GenBank/DDBJ whole genome shotgun (WGS) entry which is preliminary data.</text>
</comment>
<keyword evidence="3" id="KW-1185">Reference proteome</keyword>
<evidence type="ECO:0000313" key="2">
    <source>
        <dbReference type="EMBL" id="CAI6340696.1"/>
    </source>
</evidence>
<dbReference type="AlphaFoldDB" id="A0A9W4UQY5"/>
<accession>A0A9W4UQY5</accession>
<evidence type="ECO:0000313" key="3">
    <source>
        <dbReference type="Proteomes" id="UP001152607"/>
    </source>
</evidence>
<reference evidence="2" key="1">
    <citation type="submission" date="2023-01" db="EMBL/GenBank/DDBJ databases">
        <authorList>
            <person name="Van Ghelder C."/>
            <person name="Rancurel C."/>
        </authorList>
    </citation>
    <scope>NUCLEOTIDE SEQUENCE</scope>
    <source>
        <strain evidence="2">CNCM I-4278</strain>
    </source>
</reference>
<dbReference type="EMBL" id="CAOQHR010000011">
    <property type="protein sequence ID" value="CAI6340696.1"/>
    <property type="molecule type" value="Genomic_DNA"/>
</dbReference>
<sequence>MHASYFLAAIAIILPATSAAAVPMNTGLDTFEKRELKPDCKPGVCCLSIHQKNWEKYSYAFFDKDGSRKAFQEGSIPKEKDGLRTYLDTNKVGTIEFTWPPNGARYGQLAPADSAIGINVDNNGLYHTTHSSCHIGGWAGILGSERGRDMDCNIEC</sequence>
<protein>
    <submittedName>
        <fullName evidence="2">Uncharacterized protein</fullName>
    </submittedName>
</protein>
<proteinExistence type="predicted"/>
<feature type="signal peptide" evidence="1">
    <location>
        <begin position="1"/>
        <end position="19"/>
    </location>
</feature>
<dbReference type="Proteomes" id="UP001152607">
    <property type="component" value="Unassembled WGS sequence"/>
</dbReference>